<dbReference type="InterPro" id="IPR023772">
    <property type="entry name" value="DNA-bd_HTH_TetR-type_CS"/>
</dbReference>
<dbReference type="Proteomes" id="UP000066480">
    <property type="component" value="Chromosome"/>
</dbReference>
<proteinExistence type="predicted"/>
<feature type="DNA-binding region" description="H-T-H motif" evidence="4">
    <location>
        <begin position="29"/>
        <end position="48"/>
    </location>
</feature>
<dbReference type="AlphaFoldDB" id="A0A0K1JFE3"/>
<dbReference type="KEGG" id="lmoi:VV02_05465"/>
<evidence type="ECO:0000256" key="3">
    <source>
        <dbReference type="ARBA" id="ARBA00023163"/>
    </source>
</evidence>
<dbReference type="PRINTS" id="PR00455">
    <property type="entry name" value="HTHTETR"/>
</dbReference>
<evidence type="ECO:0000313" key="6">
    <source>
        <dbReference type="EMBL" id="AKU15442.1"/>
    </source>
</evidence>
<name>A0A0K1JFE3_9MICO</name>
<dbReference type="STRING" id="571913.VV02_05465"/>
<evidence type="ECO:0000256" key="2">
    <source>
        <dbReference type="ARBA" id="ARBA00023125"/>
    </source>
</evidence>
<feature type="domain" description="HTH tetR-type" evidence="5">
    <location>
        <begin position="6"/>
        <end position="66"/>
    </location>
</feature>
<evidence type="ECO:0000259" key="5">
    <source>
        <dbReference type="PROSITE" id="PS50977"/>
    </source>
</evidence>
<keyword evidence="3" id="KW-0804">Transcription</keyword>
<dbReference type="Gene3D" id="1.10.357.10">
    <property type="entry name" value="Tetracycline Repressor, domain 2"/>
    <property type="match status" value="1"/>
</dbReference>
<dbReference type="InterPro" id="IPR050109">
    <property type="entry name" value="HTH-type_TetR-like_transc_reg"/>
</dbReference>
<evidence type="ECO:0000256" key="4">
    <source>
        <dbReference type="PROSITE-ProRule" id="PRU00335"/>
    </source>
</evidence>
<dbReference type="Pfam" id="PF17754">
    <property type="entry name" value="TetR_C_14"/>
    <property type="match status" value="1"/>
</dbReference>
<keyword evidence="1" id="KW-0805">Transcription regulation</keyword>
<accession>A0A0K1JFE3</accession>
<dbReference type="InterPro" id="IPR041347">
    <property type="entry name" value="MftR_C"/>
</dbReference>
<sequence>MARWDPDGRTRLQQAALALYSERGYESTTVAQIAERAGLTERTFFRHFADKREVLFFGSDVMQQQLTDAVASAPESASPLEAATAGIEAAAGLLEERGPQVRTRQAVVAASPELQERELTKLAGLASALAETLRGRGVAGPAAALTAEMALAVFKIAVEQWAQGDSKATLVDVIHESLAELTAVTSQQVRR</sequence>
<dbReference type="InterPro" id="IPR001647">
    <property type="entry name" value="HTH_TetR"/>
</dbReference>
<dbReference type="PROSITE" id="PS01081">
    <property type="entry name" value="HTH_TETR_1"/>
    <property type="match status" value="1"/>
</dbReference>
<dbReference type="RefSeq" id="WP_052590337.1">
    <property type="nucleotide sequence ID" value="NZ_CP011112.1"/>
</dbReference>
<evidence type="ECO:0000256" key="1">
    <source>
        <dbReference type="ARBA" id="ARBA00023015"/>
    </source>
</evidence>
<dbReference type="GO" id="GO:0003700">
    <property type="term" value="F:DNA-binding transcription factor activity"/>
    <property type="evidence" value="ECO:0007669"/>
    <property type="project" value="TreeGrafter"/>
</dbReference>
<dbReference type="EMBL" id="CP011112">
    <property type="protein sequence ID" value="AKU15442.1"/>
    <property type="molecule type" value="Genomic_DNA"/>
</dbReference>
<dbReference type="PATRIC" id="fig|571913.6.peg.1114"/>
<dbReference type="PANTHER" id="PTHR30055:SF238">
    <property type="entry name" value="MYCOFACTOCIN BIOSYNTHESIS TRANSCRIPTIONAL REGULATOR MFTR-RELATED"/>
    <property type="match status" value="1"/>
</dbReference>
<dbReference type="PROSITE" id="PS50977">
    <property type="entry name" value="HTH_TETR_2"/>
    <property type="match status" value="1"/>
</dbReference>
<dbReference type="GO" id="GO:0000976">
    <property type="term" value="F:transcription cis-regulatory region binding"/>
    <property type="evidence" value="ECO:0007669"/>
    <property type="project" value="TreeGrafter"/>
</dbReference>
<reference evidence="6 7" key="1">
    <citation type="submission" date="2015-03" db="EMBL/GenBank/DDBJ databases">
        <title>Luteipulveratus halotolerans sp. nov., a novel actinobacterium (Dermacoccaceae) from Sarawak, Malaysia.</title>
        <authorList>
            <person name="Juboi H."/>
            <person name="Basik A."/>
            <person name="Shamsul S.S."/>
            <person name="Arnold P."/>
            <person name="Schmitt E.K."/>
            <person name="Sanglier J.-J."/>
            <person name="Yeo T."/>
        </authorList>
    </citation>
    <scope>NUCLEOTIDE SEQUENCE [LARGE SCALE GENOMIC DNA]</scope>
    <source>
        <strain evidence="6 7">MN07-A0370</strain>
    </source>
</reference>
<dbReference type="OrthoDB" id="4746440at2"/>
<evidence type="ECO:0000313" key="7">
    <source>
        <dbReference type="Proteomes" id="UP000066480"/>
    </source>
</evidence>
<keyword evidence="7" id="KW-1185">Reference proteome</keyword>
<protein>
    <submittedName>
        <fullName evidence="6">TetR family transcriptional regulator</fullName>
    </submittedName>
</protein>
<dbReference type="InterPro" id="IPR009057">
    <property type="entry name" value="Homeodomain-like_sf"/>
</dbReference>
<dbReference type="SUPFAM" id="SSF46689">
    <property type="entry name" value="Homeodomain-like"/>
    <property type="match status" value="1"/>
</dbReference>
<keyword evidence="2 4" id="KW-0238">DNA-binding</keyword>
<dbReference type="PANTHER" id="PTHR30055">
    <property type="entry name" value="HTH-TYPE TRANSCRIPTIONAL REGULATOR RUTR"/>
    <property type="match status" value="1"/>
</dbReference>
<organism evidence="6 7">
    <name type="scientific">Luteipulveratus mongoliensis</name>
    <dbReference type="NCBI Taxonomy" id="571913"/>
    <lineage>
        <taxon>Bacteria</taxon>
        <taxon>Bacillati</taxon>
        <taxon>Actinomycetota</taxon>
        <taxon>Actinomycetes</taxon>
        <taxon>Micrococcales</taxon>
        <taxon>Dermacoccaceae</taxon>
        <taxon>Luteipulveratus</taxon>
    </lineage>
</organism>
<dbReference type="Pfam" id="PF00440">
    <property type="entry name" value="TetR_N"/>
    <property type="match status" value="1"/>
</dbReference>
<gene>
    <name evidence="6" type="ORF">VV02_05465</name>
</gene>